<feature type="transmembrane region" description="Helical" evidence="11">
    <location>
        <begin position="224"/>
        <end position="250"/>
    </location>
</feature>
<evidence type="ECO:0000256" key="4">
    <source>
        <dbReference type="ARBA" id="ARBA00022519"/>
    </source>
</evidence>
<comment type="subcellular location">
    <subcellularLocation>
        <location evidence="1">Membrane</location>
        <topology evidence="1">Multi-pass membrane protein</topology>
    </subcellularLocation>
</comment>
<name>A0ABY5TR96_9GAMM</name>
<reference evidence="12" key="1">
    <citation type="submission" date="2022-08" db="EMBL/GenBank/DDBJ databases">
        <title>Catabolic pathway analysis in culturable SAR92 clade bacteria reveals their overlooked roles in DMSP degradation in coastal seas.</title>
        <authorList>
            <person name="He X."/>
            <person name="Zhang X."/>
            <person name="Zhang Y."/>
        </authorList>
    </citation>
    <scope>NUCLEOTIDE SEQUENCE</scope>
    <source>
        <strain evidence="12">H455</strain>
    </source>
</reference>
<keyword evidence="5" id="KW-0028">Amino-acid biosynthesis</keyword>
<evidence type="ECO:0000256" key="1">
    <source>
        <dbReference type="ARBA" id="ARBA00004141"/>
    </source>
</evidence>
<evidence type="ECO:0000256" key="9">
    <source>
        <dbReference type="ARBA" id="ARBA00023136"/>
    </source>
</evidence>
<proteinExistence type="predicted"/>
<feature type="transmembrane region" description="Helical" evidence="11">
    <location>
        <begin position="73"/>
        <end position="98"/>
    </location>
</feature>
<gene>
    <name evidence="12" type="primary">cysZ</name>
    <name evidence="12" type="ORF">NYF23_12545</name>
</gene>
<keyword evidence="4" id="KW-0997">Cell inner membrane</keyword>
<dbReference type="Proteomes" id="UP001059934">
    <property type="component" value="Chromosome"/>
</dbReference>
<keyword evidence="2" id="KW-0813">Transport</keyword>
<organism evidence="12 13">
    <name type="scientific">SAR92 clade bacterium H455</name>
    <dbReference type="NCBI Taxonomy" id="2974818"/>
    <lineage>
        <taxon>Bacteria</taxon>
        <taxon>Pseudomonadati</taxon>
        <taxon>Pseudomonadota</taxon>
        <taxon>Gammaproteobacteria</taxon>
        <taxon>Cellvibrionales</taxon>
        <taxon>Porticoccaceae</taxon>
        <taxon>SAR92 clade</taxon>
    </lineage>
</organism>
<keyword evidence="6 11" id="KW-0812">Transmembrane</keyword>
<evidence type="ECO:0000313" key="12">
    <source>
        <dbReference type="EMBL" id="UVW34828.1"/>
    </source>
</evidence>
<accession>A0ABY5TR96</accession>
<evidence type="ECO:0000256" key="6">
    <source>
        <dbReference type="ARBA" id="ARBA00022692"/>
    </source>
</evidence>
<evidence type="ECO:0000313" key="13">
    <source>
        <dbReference type="Proteomes" id="UP001059934"/>
    </source>
</evidence>
<feature type="transmembrane region" description="Helical" evidence="11">
    <location>
        <begin position="32"/>
        <end position="53"/>
    </location>
</feature>
<evidence type="ECO:0000256" key="3">
    <source>
        <dbReference type="ARBA" id="ARBA00022475"/>
    </source>
</evidence>
<keyword evidence="3" id="KW-1003">Cell membrane</keyword>
<dbReference type="PANTHER" id="PTHR37468:SF1">
    <property type="entry name" value="SULFATE TRANSPORTER CYSZ"/>
    <property type="match status" value="1"/>
</dbReference>
<keyword evidence="13" id="KW-1185">Reference proteome</keyword>
<evidence type="ECO:0000256" key="11">
    <source>
        <dbReference type="SAM" id="Phobius"/>
    </source>
</evidence>
<evidence type="ECO:0000256" key="10">
    <source>
        <dbReference type="ARBA" id="ARBA00023192"/>
    </source>
</evidence>
<evidence type="ECO:0000256" key="2">
    <source>
        <dbReference type="ARBA" id="ARBA00022448"/>
    </source>
</evidence>
<dbReference type="InterPro" id="IPR050480">
    <property type="entry name" value="CysZ-like"/>
</dbReference>
<dbReference type="InterPro" id="IPR059112">
    <property type="entry name" value="CysZ/EI24"/>
</dbReference>
<keyword evidence="9 11" id="KW-0472">Membrane</keyword>
<feature type="transmembrane region" description="Helical" evidence="11">
    <location>
        <begin position="158"/>
        <end position="185"/>
    </location>
</feature>
<keyword evidence="7 11" id="KW-1133">Transmembrane helix</keyword>
<evidence type="ECO:0000256" key="7">
    <source>
        <dbReference type="ARBA" id="ARBA00022989"/>
    </source>
</evidence>
<dbReference type="NCBIfam" id="NF003433">
    <property type="entry name" value="PRK04949.1"/>
    <property type="match status" value="1"/>
</dbReference>
<dbReference type="PANTHER" id="PTHR37468">
    <property type="entry name" value="SULFATE TRANSPORTER CYSZ"/>
    <property type="match status" value="1"/>
</dbReference>
<keyword evidence="10" id="KW-0198">Cysteine biosynthesis</keyword>
<evidence type="ECO:0000256" key="5">
    <source>
        <dbReference type="ARBA" id="ARBA00022605"/>
    </source>
</evidence>
<evidence type="ECO:0000256" key="8">
    <source>
        <dbReference type="ARBA" id="ARBA00023032"/>
    </source>
</evidence>
<sequence>MTTKPSMLQTPVASPAVILEGLRLLGHADIRWLVIIPTLLNLILFSAATWFAAAWVSGWLNWLIASVPEWLEWLVWIIWLLFALLALVVYSFTFTLFANLIGSPFYGIIAERVIALERNESEVDKTQISTSALLAIAWGSFCRELQIIAYMLPRTLGIALLTVMISFVPVINILAPLIASSWAAWSLALQYLDYPADSDKLSFAEVRQRAGKQRLLSLSFGLSALLAAAIPLVNLLLLPATVIGGTLLWCRQYREV</sequence>
<dbReference type="EMBL" id="CP103416">
    <property type="protein sequence ID" value="UVW34828.1"/>
    <property type="molecule type" value="Genomic_DNA"/>
</dbReference>
<dbReference type="Pfam" id="PF07264">
    <property type="entry name" value="EI24"/>
    <property type="match status" value="1"/>
</dbReference>
<keyword evidence="8" id="KW-0764">Sulfate transport</keyword>
<protein>
    <submittedName>
        <fullName evidence="12">Sulfate transporter CysZ</fullName>
    </submittedName>
</protein>